<dbReference type="GO" id="GO:1990837">
    <property type="term" value="F:sequence-specific double-stranded DNA binding"/>
    <property type="evidence" value="ECO:0007669"/>
    <property type="project" value="TreeGrafter"/>
</dbReference>
<protein>
    <submittedName>
        <fullName evidence="8">Homeobox-domain-containing protein</fullName>
    </submittedName>
</protein>
<dbReference type="PROSITE" id="PS00027">
    <property type="entry name" value="HOMEOBOX_1"/>
    <property type="match status" value="1"/>
</dbReference>
<dbReference type="InterPro" id="IPR009057">
    <property type="entry name" value="Homeodomain-like_sf"/>
</dbReference>
<gene>
    <name evidence="8" type="ORF">SCHPADRAFT_522366</name>
</gene>
<keyword evidence="2 4" id="KW-0371">Homeobox</keyword>
<sequence length="385" mass="42495">MRSYRTGGGGAEEHGRPPSRSSSADLDEDDEEEQAQFSQDIIGTSTSVAEAQQRKKRTRQLTTPAQAAELHKLYLATRFPSTQMREELAERIGMTPRQVQIWFQNQRQKAKKDTPAGGTALMPPSHDGHRLHEPYPNVVPVQIPAQMSGGQYDVAEGPYVPQHRRHPSTLSPPSDPPRQPSHEGWVSSHPPSIDSRSQPERLRGPGVPGDPYPPMRPDSPSSRYGGMQYRRGSGPSGGSPSVNRDAPFPENTHHPRPPSRYESHAQLPPLSIPSPSGRPRQPTNIPPRHSVSTQQYYGTEQPPSGIPPPFTMEPPPIWSNTPPSGSPSSPFPRSSGYVNRRESQHVESDIVTRDRRHSVASSSRRTGTMYDPVHDFHNGSPGPSR</sequence>
<evidence type="ECO:0000313" key="8">
    <source>
        <dbReference type="EMBL" id="KLO10361.1"/>
    </source>
</evidence>
<dbReference type="SMART" id="SM00389">
    <property type="entry name" value="HOX"/>
    <property type="match status" value="1"/>
</dbReference>
<dbReference type="PROSITE" id="PS50071">
    <property type="entry name" value="HOMEOBOX_2"/>
    <property type="match status" value="1"/>
</dbReference>
<dbReference type="EMBL" id="KQ086028">
    <property type="protein sequence ID" value="KLO10361.1"/>
    <property type="molecule type" value="Genomic_DNA"/>
</dbReference>
<dbReference type="InterPro" id="IPR001356">
    <property type="entry name" value="HD"/>
</dbReference>
<dbReference type="GO" id="GO:0005634">
    <property type="term" value="C:nucleus"/>
    <property type="evidence" value="ECO:0007669"/>
    <property type="project" value="UniProtKB-SubCell"/>
</dbReference>
<dbReference type="GO" id="GO:0000981">
    <property type="term" value="F:DNA-binding transcription factor activity, RNA polymerase II-specific"/>
    <property type="evidence" value="ECO:0007669"/>
    <property type="project" value="InterPro"/>
</dbReference>
<feature type="compositionally biased region" description="Gly residues" evidence="6">
    <location>
        <begin position="1"/>
        <end position="10"/>
    </location>
</feature>
<evidence type="ECO:0000256" key="4">
    <source>
        <dbReference type="PROSITE-ProRule" id="PRU00108"/>
    </source>
</evidence>
<feature type="DNA-binding region" description="Homeobox" evidence="4">
    <location>
        <begin position="55"/>
        <end position="114"/>
    </location>
</feature>
<dbReference type="AlphaFoldDB" id="A0A0H2S010"/>
<dbReference type="Proteomes" id="UP000053477">
    <property type="component" value="Unassembled WGS sequence"/>
</dbReference>
<feature type="region of interest" description="Disordered" evidence="6">
    <location>
        <begin position="1"/>
        <end position="63"/>
    </location>
</feature>
<evidence type="ECO:0000256" key="3">
    <source>
        <dbReference type="ARBA" id="ARBA00023242"/>
    </source>
</evidence>
<dbReference type="OrthoDB" id="6159439at2759"/>
<comment type="subcellular location">
    <subcellularLocation>
        <location evidence="4 5">Nucleus</location>
    </subcellularLocation>
</comment>
<dbReference type="InterPro" id="IPR000047">
    <property type="entry name" value="HTH_motif"/>
</dbReference>
<evidence type="ECO:0000313" key="9">
    <source>
        <dbReference type="Proteomes" id="UP000053477"/>
    </source>
</evidence>
<dbReference type="InterPro" id="IPR017970">
    <property type="entry name" value="Homeobox_CS"/>
</dbReference>
<evidence type="ECO:0000256" key="2">
    <source>
        <dbReference type="ARBA" id="ARBA00023155"/>
    </source>
</evidence>
<feature type="compositionally biased region" description="Acidic residues" evidence="6">
    <location>
        <begin position="25"/>
        <end position="34"/>
    </location>
</feature>
<dbReference type="SUPFAM" id="SSF46689">
    <property type="entry name" value="Homeodomain-like"/>
    <property type="match status" value="1"/>
</dbReference>
<feature type="domain" description="Homeobox" evidence="7">
    <location>
        <begin position="53"/>
        <end position="113"/>
    </location>
</feature>
<feature type="compositionally biased region" description="Low complexity" evidence="6">
    <location>
        <begin position="319"/>
        <end position="335"/>
    </location>
</feature>
<dbReference type="PANTHER" id="PTHR46255:SF3">
    <property type="entry name" value="HOMEOBOX DOMAIN-CONTAINING PROTEIN"/>
    <property type="match status" value="1"/>
</dbReference>
<dbReference type="STRING" id="27342.A0A0H2S010"/>
<accession>A0A0H2S010</accession>
<dbReference type="PANTHER" id="PTHR46255">
    <property type="entry name" value="SHORT STATURE HOMEOBOX"/>
    <property type="match status" value="1"/>
</dbReference>
<keyword evidence="9" id="KW-1185">Reference proteome</keyword>
<dbReference type="InterPro" id="IPR052631">
    <property type="entry name" value="Paired_homeobox_Bicoid"/>
</dbReference>
<feature type="compositionally biased region" description="Pro residues" evidence="6">
    <location>
        <begin position="304"/>
        <end position="317"/>
    </location>
</feature>
<evidence type="ECO:0000256" key="6">
    <source>
        <dbReference type="SAM" id="MobiDB-lite"/>
    </source>
</evidence>
<keyword evidence="3 4" id="KW-0539">Nucleus</keyword>
<feature type="region of interest" description="Disordered" evidence="6">
    <location>
        <begin position="151"/>
        <end position="385"/>
    </location>
</feature>
<keyword evidence="1 4" id="KW-0238">DNA-binding</keyword>
<feature type="compositionally biased region" description="Polar residues" evidence="6">
    <location>
        <begin position="35"/>
        <end position="50"/>
    </location>
</feature>
<dbReference type="InParanoid" id="A0A0H2S010"/>
<name>A0A0H2S010_9AGAM</name>
<evidence type="ECO:0000256" key="5">
    <source>
        <dbReference type="RuleBase" id="RU000682"/>
    </source>
</evidence>
<organism evidence="8 9">
    <name type="scientific">Schizopora paradoxa</name>
    <dbReference type="NCBI Taxonomy" id="27342"/>
    <lineage>
        <taxon>Eukaryota</taxon>
        <taxon>Fungi</taxon>
        <taxon>Dikarya</taxon>
        <taxon>Basidiomycota</taxon>
        <taxon>Agaricomycotina</taxon>
        <taxon>Agaricomycetes</taxon>
        <taxon>Hymenochaetales</taxon>
        <taxon>Schizoporaceae</taxon>
        <taxon>Schizopora</taxon>
    </lineage>
</organism>
<feature type="compositionally biased region" description="Pro residues" evidence="6">
    <location>
        <begin position="208"/>
        <end position="217"/>
    </location>
</feature>
<evidence type="ECO:0000259" key="7">
    <source>
        <dbReference type="PROSITE" id="PS50071"/>
    </source>
</evidence>
<feature type="compositionally biased region" description="Basic and acidic residues" evidence="6">
    <location>
        <begin position="339"/>
        <end position="353"/>
    </location>
</feature>
<evidence type="ECO:0000256" key="1">
    <source>
        <dbReference type="ARBA" id="ARBA00023125"/>
    </source>
</evidence>
<dbReference type="Pfam" id="PF00046">
    <property type="entry name" value="Homeodomain"/>
    <property type="match status" value="1"/>
</dbReference>
<proteinExistence type="predicted"/>
<dbReference type="Gene3D" id="1.10.10.60">
    <property type="entry name" value="Homeodomain-like"/>
    <property type="match status" value="1"/>
</dbReference>
<feature type="compositionally biased region" description="Polar residues" evidence="6">
    <location>
        <begin position="290"/>
        <end position="302"/>
    </location>
</feature>
<dbReference type="PRINTS" id="PR00031">
    <property type="entry name" value="HTHREPRESSR"/>
</dbReference>
<feature type="region of interest" description="Disordered" evidence="6">
    <location>
        <begin position="105"/>
        <end position="135"/>
    </location>
</feature>
<reference evidence="8 9" key="1">
    <citation type="submission" date="2015-04" db="EMBL/GenBank/DDBJ databases">
        <title>Complete genome sequence of Schizopora paradoxa KUC8140, a cosmopolitan wood degrader in East Asia.</title>
        <authorList>
            <consortium name="DOE Joint Genome Institute"/>
            <person name="Min B."/>
            <person name="Park H."/>
            <person name="Jang Y."/>
            <person name="Kim J.-J."/>
            <person name="Kim K.H."/>
            <person name="Pangilinan J."/>
            <person name="Lipzen A."/>
            <person name="Riley R."/>
            <person name="Grigoriev I.V."/>
            <person name="Spatafora J.W."/>
            <person name="Choi I.-G."/>
        </authorList>
    </citation>
    <scope>NUCLEOTIDE SEQUENCE [LARGE SCALE GENOMIC DNA]</scope>
    <source>
        <strain evidence="8 9">KUC8140</strain>
    </source>
</reference>
<dbReference type="CDD" id="cd00086">
    <property type="entry name" value="homeodomain"/>
    <property type="match status" value="1"/>
</dbReference>